<evidence type="ECO:0000256" key="1">
    <source>
        <dbReference type="ARBA" id="ARBA00004127"/>
    </source>
</evidence>
<proteinExistence type="predicted"/>
<dbReference type="AlphaFoldDB" id="A0A928US40"/>
<evidence type="ECO:0000313" key="6">
    <source>
        <dbReference type="EMBL" id="MBE8712180.1"/>
    </source>
</evidence>
<evidence type="ECO:0000256" key="4">
    <source>
        <dbReference type="ARBA" id="ARBA00023136"/>
    </source>
</evidence>
<dbReference type="Proteomes" id="UP000616201">
    <property type="component" value="Unassembled WGS sequence"/>
</dbReference>
<dbReference type="InterPro" id="IPR010652">
    <property type="entry name" value="DUF1232"/>
</dbReference>
<sequence>MKGSIFKKAITLFSVYKLKQLNSSDLDEAKLKAPNLKEMKDDFNTLVSMGKDTYSGDYKMNKWNLSVIVGTIVYVVSPLDAVPDLIPVLGWLDDVTIVGYSISKLTEEIKKYKEFKGQSNQLAK</sequence>
<dbReference type="EMBL" id="PRDK01000001">
    <property type="protein sequence ID" value="MBE8712180.1"/>
    <property type="molecule type" value="Genomic_DNA"/>
</dbReference>
<dbReference type="GO" id="GO:0012505">
    <property type="term" value="C:endomembrane system"/>
    <property type="evidence" value="ECO:0007669"/>
    <property type="project" value="UniProtKB-SubCell"/>
</dbReference>
<keyword evidence="4" id="KW-0472">Membrane</keyword>
<reference evidence="6" key="1">
    <citation type="submission" date="2018-02" db="EMBL/GenBank/DDBJ databases">
        <authorList>
            <person name="Vasarhelyi B.M."/>
            <person name="Deshmukh S."/>
            <person name="Balint B."/>
            <person name="Kukolya J."/>
        </authorList>
    </citation>
    <scope>NUCLEOTIDE SEQUENCE</scope>
    <source>
        <strain evidence="6">KB22</strain>
    </source>
</reference>
<comment type="caution">
    <text evidence="6">The sequence shown here is derived from an EMBL/GenBank/DDBJ whole genome shotgun (WGS) entry which is preliminary data.</text>
</comment>
<evidence type="ECO:0000256" key="3">
    <source>
        <dbReference type="ARBA" id="ARBA00022989"/>
    </source>
</evidence>
<comment type="subcellular location">
    <subcellularLocation>
        <location evidence="1">Endomembrane system</location>
        <topology evidence="1">Multi-pass membrane protein</topology>
    </subcellularLocation>
</comment>
<feature type="domain" description="DUF1232" evidence="5">
    <location>
        <begin position="67"/>
        <end position="99"/>
    </location>
</feature>
<organism evidence="6 7">
    <name type="scientific">Sphingobacterium hungaricum</name>
    <dbReference type="NCBI Taxonomy" id="2082723"/>
    <lineage>
        <taxon>Bacteria</taxon>
        <taxon>Pseudomonadati</taxon>
        <taxon>Bacteroidota</taxon>
        <taxon>Sphingobacteriia</taxon>
        <taxon>Sphingobacteriales</taxon>
        <taxon>Sphingobacteriaceae</taxon>
        <taxon>Sphingobacterium</taxon>
    </lineage>
</organism>
<name>A0A928US40_9SPHI</name>
<accession>A0A928US40</accession>
<dbReference type="RefSeq" id="WP_196934521.1">
    <property type="nucleotide sequence ID" value="NZ_MU158698.1"/>
</dbReference>
<keyword evidence="7" id="KW-1185">Reference proteome</keyword>
<keyword evidence="2" id="KW-0812">Transmembrane</keyword>
<evidence type="ECO:0000256" key="2">
    <source>
        <dbReference type="ARBA" id="ARBA00022692"/>
    </source>
</evidence>
<dbReference type="Pfam" id="PF06803">
    <property type="entry name" value="DUF1232"/>
    <property type="match status" value="1"/>
</dbReference>
<keyword evidence="3" id="KW-1133">Transmembrane helix</keyword>
<evidence type="ECO:0000259" key="5">
    <source>
        <dbReference type="Pfam" id="PF06803"/>
    </source>
</evidence>
<protein>
    <recommendedName>
        <fullName evidence="5">DUF1232 domain-containing protein</fullName>
    </recommendedName>
</protein>
<evidence type="ECO:0000313" key="7">
    <source>
        <dbReference type="Proteomes" id="UP000616201"/>
    </source>
</evidence>
<gene>
    <name evidence="6" type="ORF">C4F49_00610</name>
</gene>